<name>A0A2T4YY71_9HYPH</name>
<feature type="region of interest" description="Disordered" evidence="1">
    <location>
        <begin position="165"/>
        <end position="188"/>
    </location>
</feature>
<dbReference type="RefSeq" id="WP_108179140.1">
    <property type="nucleotide sequence ID" value="NZ_PZZL01000010.1"/>
</dbReference>
<evidence type="ECO:0000256" key="1">
    <source>
        <dbReference type="SAM" id="MobiDB-lite"/>
    </source>
</evidence>
<dbReference type="Pfam" id="PF11149">
    <property type="entry name" value="DUF2924"/>
    <property type="match status" value="1"/>
</dbReference>
<comment type="caution">
    <text evidence="2">The sequence shown here is derived from an EMBL/GenBank/DDBJ whole genome shotgun (WGS) entry which is preliminary data.</text>
</comment>
<evidence type="ECO:0000313" key="2">
    <source>
        <dbReference type="EMBL" id="PTM51464.1"/>
    </source>
</evidence>
<proteinExistence type="predicted"/>
<dbReference type="InterPro" id="IPR021322">
    <property type="entry name" value="DUF2924"/>
</dbReference>
<dbReference type="AlphaFoldDB" id="A0A2T4YY71"/>
<dbReference type="Proteomes" id="UP000241808">
    <property type="component" value="Unassembled WGS sequence"/>
</dbReference>
<accession>A0A2T4YY71</accession>
<dbReference type="OrthoDB" id="284135at2"/>
<sequence>MARMYQLPPGRTLDEEIARMRDLATPEARTEWRRLTGKPAGRGLKGDLLARSLVHLLQEKAHGALSPVWARRLATMAKEAAEELARATAKDGNGPVGLSRRQIKPGSRLVREWQGALHEVVVVADGYLWNGIVFTSLSGIAKEITGTSWNGWTFFGISQPKRRTADHLRSARPARPPVTNEPGEAAHG</sequence>
<keyword evidence="3" id="KW-1185">Reference proteome</keyword>
<dbReference type="EMBL" id="PZZL01000010">
    <property type="protein sequence ID" value="PTM51464.1"/>
    <property type="molecule type" value="Genomic_DNA"/>
</dbReference>
<protein>
    <recommendedName>
        <fullName evidence="4">DUF2924 family protein</fullName>
    </recommendedName>
</protein>
<gene>
    <name evidence="2" type="ORF">C8P69_110130</name>
</gene>
<evidence type="ECO:0008006" key="4">
    <source>
        <dbReference type="Google" id="ProtNLM"/>
    </source>
</evidence>
<evidence type="ECO:0000313" key="3">
    <source>
        <dbReference type="Proteomes" id="UP000241808"/>
    </source>
</evidence>
<reference evidence="2 3" key="1">
    <citation type="submission" date="2018-04" db="EMBL/GenBank/DDBJ databases">
        <title>Genomic Encyclopedia of Archaeal and Bacterial Type Strains, Phase II (KMG-II): from individual species to whole genera.</title>
        <authorList>
            <person name="Goeker M."/>
        </authorList>
    </citation>
    <scope>NUCLEOTIDE SEQUENCE [LARGE SCALE GENOMIC DNA]</scope>
    <source>
        <strain evidence="2 3">DSM 25521</strain>
    </source>
</reference>
<organism evidence="2 3">
    <name type="scientific">Phreatobacter oligotrophus</name>
    <dbReference type="NCBI Taxonomy" id="1122261"/>
    <lineage>
        <taxon>Bacteria</taxon>
        <taxon>Pseudomonadati</taxon>
        <taxon>Pseudomonadota</taxon>
        <taxon>Alphaproteobacteria</taxon>
        <taxon>Hyphomicrobiales</taxon>
        <taxon>Phreatobacteraceae</taxon>
        <taxon>Phreatobacter</taxon>
    </lineage>
</organism>